<comment type="caution">
    <text evidence="7">The sequence shown here is derived from an EMBL/GenBank/DDBJ whole genome shotgun (WGS) entry which is preliminary data.</text>
</comment>
<dbReference type="Pfam" id="PF25298">
    <property type="entry name" value="Baculo_FP_2nd"/>
    <property type="match status" value="1"/>
</dbReference>
<sequence>MKCLACSNSIEKGELLGCVTCKGTYHYRCLNITTAKFMGNFQQIKRTWKCPTCTNVTKRRHRNDDTPIKIIREESSPSDLVDMSCDNISQTEDSNEQLFPNMEHPGVPKVNTFSFSLEEIGKLLDQKLESKLKSAHICLATEIKQEFRDVLKNLESDFKQITESLTQEVCNLKLEVNTLSEKVQALENENMCIHKEIESRQTAQTNAHLESIITELQQQITYKDQEALLNDVEIVGIPEFSGESTMHIVLTVASKLGVSLTEQDIVYAERVGRRLNWLHKDTRIGNQNNTSLSISARPLAVRLTRRTLRDHLLKNARVRRTLTTGDLGLPPHESTTFYVNERLTKINRILFAKTREIARNLNWKFVWTKRGSCLC</sequence>
<protein>
    <submittedName>
        <fullName evidence="7">(apollo) hypothetical protein</fullName>
    </submittedName>
</protein>
<evidence type="ECO:0000259" key="6">
    <source>
        <dbReference type="PROSITE" id="PS50016"/>
    </source>
</evidence>
<dbReference type="AlphaFoldDB" id="A0A8S3WRI2"/>
<keyword evidence="8" id="KW-1185">Reference proteome</keyword>
<evidence type="ECO:0000256" key="5">
    <source>
        <dbReference type="SAM" id="Coils"/>
    </source>
</evidence>
<feature type="domain" description="PHD-type" evidence="6">
    <location>
        <begin position="1"/>
        <end position="56"/>
    </location>
</feature>
<dbReference type="PROSITE" id="PS50016">
    <property type="entry name" value="ZF_PHD_2"/>
    <property type="match status" value="1"/>
</dbReference>
<dbReference type="InterPro" id="IPR019787">
    <property type="entry name" value="Znf_PHD-finger"/>
</dbReference>
<evidence type="ECO:0000256" key="3">
    <source>
        <dbReference type="ARBA" id="ARBA00022833"/>
    </source>
</evidence>
<dbReference type="OrthoDB" id="7490514at2759"/>
<evidence type="ECO:0000256" key="2">
    <source>
        <dbReference type="ARBA" id="ARBA00022771"/>
    </source>
</evidence>
<dbReference type="InterPro" id="IPR057251">
    <property type="entry name" value="FP_C"/>
</dbReference>
<dbReference type="Pfam" id="PF00628">
    <property type="entry name" value="PHD"/>
    <property type="match status" value="1"/>
</dbReference>
<dbReference type="InterPro" id="IPR001965">
    <property type="entry name" value="Znf_PHD"/>
</dbReference>
<keyword evidence="1" id="KW-0479">Metal-binding</keyword>
<evidence type="ECO:0000256" key="4">
    <source>
        <dbReference type="PROSITE-ProRule" id="PRU00146"/>
    </source>
</evidence>
<dbReference type="GO" id="GO:0008270">
    <property type="term" value="F:zinc ion binding"/>
    <property type="evidence" value="ECO:0007669"/>
    <property type="project" value="UniProtKB-KW"/>
</dbReference>
<dbReference type="SMART" id="SM00249">
    <property type="entry name" value="PHD"/>
    <property type="match status" value="1"/>
</dbReference>
<keyword evidence="5" id="KW-0175">Coiled coil</keyword>
<keyword evidence="2 4" id="KW-0863">Zinc-finger</keyword>
<evidence type="ECO:0000256" key="1">
    <source>
        <dbReference type="ARBA" id="ARBA00022723"/>
    </source>
</evidence>
<gene>
    <name evidence="7" type="ORF">PAPOLLO_LOCUS9324</name>
</gene>
<dbReference type="Proteomes" id="UP000691718">
    <property type="component" value="Unassembled WGS sequence"/>
</dbReference>
<keyword evidence="3" id="KW-0862">Zinc</keyword>
<evidence type="ECO:0000313" key="7">
    <source>
        <dbReference type="EMBL" id="CAG4976987.1"/>
    </source>
</evidence>
<name>A0A8S3WRI2_PARAO</name>
<accession>A0A8S3WRI2</accession>
<dbReference type="CDD" id="cd15489">
    <property type="entry name" value="PHD_SF"/>
    <property type="match status" value="1"/>
</dbReference>
<feature type="coiled-coil region" evidence="5">
    <location>
        <begin position="144"/>
        <end position="196"/>
    </location>
</feature>
<evidence type="ECO:0000313" key="8">
    <source>
        <dbReference type="Proteomes" id="UP000691718"/>
    </source>
</evidence>
<dbReference type="PROSITE" id="PS01359">
    <property type="entry name" value="ZF_PHD_1"/>
    <property type="match status" value="1"/>
</dbReference>
<organism evidence="7 8">
    <name type="scientific">Parnassius apollo</name>
    <name type="common">Apollo butterfly</name>
    <name type="synonym">Papilio apollo</name>
    <dbReference type="NCBI Taxonomy" id="110799"/>
    <lineage>
        <taxon>Eukaryota</taxon>
        <taxon>Metazoa</taxon>
        <taxon>Ecdysozoa</taxon>
        <taxon>Arthropoda</taxon>
        <taxon>Hexapoda</taxon>
        <taxon>Insecta</taxon>
        <taxon>Pterygota</taxon>
        <taxon>Neoptera</taxon>
        <taxon>Endopterygota</taxon>
        <taxon>Lepidoptera</taxon>
        <taxon>Glossata</taxon>
        <taxon>Ditrysia</taxon>
        <taxon>Papilionoidea</taxon>
        <taxon>Papilionidae</taxon>
        <taxon>Parnassiinae</taxon>
        <taxon>Parnassini</taxon>
        <taxon>Parnassius</taxon>
        <taxon>Parnassius</taxon>
    </lineage>
</organism>
<reference evidence="7" key="1">
    <citation type="submission" date="2021-04" db="EMBL/GenBank/DDBJ databases">
        <authorList>
            <person name="Tunstrom K."/>
        </authorList>
    </citation>
    <scope>NUCLEOTIDE SEQUENCE</scope>
</reference>
<proteinExistence type="predicted"/>
<dbReference type="EMBL" id="CAJQZP010000693">
    <property type="protein sequence ID" value="CAG4976987.1"/>
    <property type="molecule type" value="Genomic_DNA"/>
</dbReference>
<dbReference type="InterPro" id="IPR019786">
    <property type="entry name" value="Zinc_finger_PHD-type_CS"/>
</dbReference>